<keyword evidence="2" id="KW-0472">Membrane</keyword>
<evidence type="ECO:0000256" key="1">
    <source>
        <dbReference type="SAM" id="MobiDB-lite"/>
    </source>
</evidence>
<sequence length="142" mass="15712">MLVTKIIRLTIETGSVTAVVALLNFVIFIALPHQTLYVIPGLALPKPYANSIYMVLNSRFKIIGGWNTYESAMDMSIMTMMIRDIISQSTDDTQPAGRTQGQMPAVILSSNVFHDIPRTGQINDKPHDPRMTVPTQPIVADI</sequence>
<reference evidence="4" key="1">
    <citation type="submission" date="2023-06" db="EMBL/GenBank/DDBJ databases">
        <authorList>
            <consortium name="Lawrence Berkeley National Laboratory"/>
            <person name="Ahrendt S."/>
            <person name="Sahu N."/>
            <person name="Indic B."/>
            <person name="Wong-Bajracharya J."/>
            <person name="Merenyi Z."/>
            <person name="Ke H.-M."/>
            <person name="Monk M."/>
            <person name="Kocsube S."/>
            <person name="Drula E."/>
            <person name="Lipzen A."/>
            <person name="Balint B."/>
            <person name="Henrissat B."/>
            <person name="Andreopoulos B."/>
            <person name="Martin F.M."/>
            <person name="Harder C.B."/>
            <person name="Rigling D."/>
            <person name="Ford K.L."/>
            <person name="Foster G.D."/>
            <person name="Pangilinan J."/>
            <person name="Papanicolaou A."/>
            <person name="Barry K."/>
            <person name="LaButti K."/>
            <person name="Viragh M."/>
            <person name="Koriabine M."/>
            <person name="Yan M."/>
            <person name="Riley R."/>
            <person name="Champramary S."/>
            <person name="Plett K.L."/>
            <person name="Tsai I.J."/>
            <person name="Slot J."/>
            <person name="Sipos G."/>
            <person name="Plett J."/>
            <person name="Nagy L.G."/>
            <person name="Grigoriev I.V."/>
        </authorList>
    </citation>
    <scope>NUCLEOTIDE SEQUENCE</scope>
    <source>
        <strain evidence="4">ICMP 16352</strain>
    </source>
</reference>
<dbReference type="InterPro" id="IPR045339">
    <property type="entry name" value="DUF6534"/>
</dbReference>
<dbReference type="AlphaFoldDB" id="A0AA39UBU3"/>
<organism evidence="4 5">
    <name type="scientific">Armillaria novae-zelandiae</name>
    <dbReference type="NCBI Taxonomy" id="153914"/>
    <lineage>
        <taxon>Eukaryota</taxon>
        <taxon>Fungi</taxon>
        <taxon>Dikarya</taxon>
        <taxon>Basidiomycota</taxon>
        <taxon>Agaricomycotina</taxon>
        <taxon>Agaricomycetes</taxon>
        <taxon>Agaricomycetidae</taxon>
        <taxon>Agaricales</taxon>
        <taxon>Marasmiineae</taxon>
        <taxon>Physalacriaceae</taxon>
        <taxon>Armillaria</taxon>
    </lineage>
</organism>
<dbReference type="EMBL" id="JAUEPR010000036">
    <property type="protein sequence ID" value="KAK0472965.1"/>
    <property type="molecule type" value="Genomic_DNA"/>
</dbReference>
<dbReference type="Pfam" id="PF20152">
    <property type="entry name" value="DUF6534"/>
    <property type="match status" value="1"/>
</dbReference>
<evidence type="ECO:0000256" key="2">
    <source>
        <dbReference type="SAM" id="Phobius"/>
    </source>
</evidence>
<feature type="domain" description="DUF6534" evidence="3">
    <location>
        <begin position="2"/>
        <end position="59"/>
    </location>
</feature>
<evidence type="ECO:0000313" key="5">
    <source>
        <dbReference type="Proteomes" id="UP001175227"/>
    </source>
</evidence>
<evidence type="ECO:0000259" key="3">
    <source>
        <dbReference type="Pfam" id="PF20152"/>
    </source>
</evidence>
<feature type="transmembrane region" description="Helical" evidence="2">
    <location>
        <begin position="6"/>
        <end position="31"/>
    </location>
</feature>
<accession>A0AA39UBU3</accession>
<keyword evidence="2" id="KW-0812">Transmembrane</keyword>
<keyword evidence="2" id="KW-1133">Transmembrane helix</keyword>
<gene>
    <name evidence="4" type="ORF">IW261DRAFT_1570335</name>
</gene>
<proteinExistence type="predicted"/>
<dbReference type="PANTHER" id="PTHR40465">
    <property type="entry name" value="CHROMOSOME 1, WHOLE GENOME SHOTGUN SEQUENCE"/>
    <property type="match status" value="1"/>
</dbReference>
<feature type="region of interest" description="Disordered" evidence="1">
    <location>
        <begin position="119"/>
        <end position="142"/>
    </location>
</feature>
<comment type="caution">
    <text evidence="4">The sequence shown here is derived from an EMBL/GenBank/DDBJ whole genome shotgun (WGS) entry which is preliminary data.</text>
</comment>
<dbReference type="PANTHER" id="PTHR40465:SF1">
    <property type="entry name" value="DUF6534 DOMAIN-CONTAINING PROTEIN"/>
    <property type="match status" value="1"/>
</dbReference>
<dbReference type="Proteomes" id="UP001175227">
    <property type="component" value="Unassembled WGS sequence"/>
</dbReference>
<name>A0AA39UBU3_9AGAR</name>
<protein>
    <recommendedName>
        <fullName evidence="3">DUF6534 domain-containing protein</fullName>
    </recommendedName>
</protein>
<evidence type="ECO:0000313" key="4">
    <source>
        <dbReference type="EMBL" id="KAK0472965.1"/>
    </source>
</evidence>
<keyword evidence="5" id="KW-1185">Reference proteome</keyword>